<dbReference type="InterPro" id="IPR007345">
    <property type="entry name" value="Polysacch_pyruvyl_Trfase"/>
</dbReference>
<keyword evidence="2" id="KW-0808">Transferase</keyword>
<feature type="domain" description="Polysaccharide pyruvyl transferase" evidence="1">
    <location>
        <begin position="21"/>
        <end position="328"/>
    </location>
</feature>
<protein>
    <submittedName>
        <fullName evidence="2">Polysaccharide pyruvyl transferase</fullName>
    </submittedName>
</protein>
<comment type="caution">
    <text evidence="2">The sequence shown here is derived from an EMBL/GenBank/DDBJ whole genome shotgun (WGS) entry which is preliminary data.</text>
</comment>
<sequence>MTANRMEKKRIGIITIFDVDNYGAELQAFALQHKLRQLGHDAELIRYLFGKHPLHQRDKNEKIIVPLDFKKKLKVSLLPLIENLKTLPFKNTRNRRRENFDNFHKSFSKTTTDTYPSVNSLNRAQMDYDVYCVGSDQVWNYTFGFSLSPYFLDFVPPNKKKISFASSFGVSELPDHALEEYKKGLGKFDSLAVREESGAELVKKITGKKATVVLDPTLLLNKKEWSEFSDDRYCPNQPYLLLYVVTLIPSKYARELAKKIASEHKLKIVRICRDAAPEDYGSNIINIRDAGPSDFVGLIKNASFVVTNSFHGTVFSINFSVPFYSIVRKSKNNNSRLSNILKKVKLQERLVFSGDSYPDTSKALISMDEADEIIGLERKNSEKYLIQAISC</sequence>
<dbReference type="EMBL" id="RAPN01000001">
    <property type="protein sequence ID" value="RKD92003.1"/>
    <property type="molecule type" value="Genomic_DNA"/>
</dbReference>
<keyword evidence="3" id="KW-1185">Reference proteome</keyword>
<dbReference type="AlphaFoldDB" id="A0A419W967"/>
<evidence type="ECO:0000313" key="2">
    <source>
        <dbReference type="EMBL" id="RKD92003.1"/>
    </source>
</evidence>
<evidence type="ECO:0000313" key="3">
    <source>
        <dbReference type="Proteomes" id="UP000283387"/>
    </source>
</evidence>
<name>A0A419W967_9BACT</name>
<dbReference type="GO" id="GO:0016740">
    <property type="term" value="F:transferase activity"/>
    <property type="evidence" value="ECO:0007669"/>
    <property type="project" value="UniProtKB-KW"/>
</dbReference>
<dbReference type="Proteomes" id="UP000283387">
    <property type="component" value="Unassembled WGS sequence"/>
</dbReference>
<evidence type="ECO:0000259" key="1">
    <source>
        <dbReference type="Pfam" id="PF04230"/>
    </source>
</evidence>
<dbReference type="Pfam" id="PF04230">
    <property type="entry name" value="PS_pyruv_trans"/>
    <property type="match status" value="1"/>
</dbReference>
<accession>A0A419W967</accession>
<dbReference type="OrthoDB" id="9799278at2"/>
<proteinExistence type="predicted"/>
<organism evidence="2 3">
    <name type="scientific">Mangrovibacterium diazotrophicum</name>
    <dbReference type="NCBI Taxonomy" id="1261403"/>
    <lineage>
        <taxon>Bacteria</taxon>
        <taxon>Pseudomonadati</taxon>
        <taxon>Bacteroidota</taxon>
        <taxon>Bacteroidia</taxon>
        <taxon>Marinilabiliales</taxon>
        <taxon>Prolixibacteraceae</taxon>
        <taxon>Mangrovibacterium</taxon>
    </lineage>
</organism>
<gene>
    <name evidence="2" type="ORF">BC643_2372</name>
</gene>
<reference evidence="2 3" key="1">
    <citation type="submission" date="2018-09" db="EMBL/GenBank/DDBJ databases">
        <title>Genomic Encyclopedia of Archaeal and Bacterial Type Strains, Phase II (KMG-II): from individual species to whole genera.</title>
        <authorList>
            <person name="Goeker M."/>
        </authorList>
    </citation>
    <scope>NUCLEOTIDE SEQUENCE [LARGE SCALE GENOMIC DNA]</scope>
    <source>
        <strain evidence="2 3">DSM 27148</strain>
    </source>
</reference>